<gene>
    <name evidence="7" type="ORF">JL107_08585</name>
</gene>
<keyword evidence="5" id="KW-0346">Stress response</keyword>
<dbReference type="InterPro" id="IPR018181">
    <property type="entry name" value="Heat_shock_70_CS"/>
</dbReference>
<dbReference type="RefSeq" id="WP_205256612.1">
    <property type="nucleotide sequence ID" value="NZ_BAAAPV010000004.1"/>
</dbReference>
<dbReference type="AlphaFoldDB" id="A0A938YF21"/>
<dbReference type="GO" id="GO:0005524">
    <property type="term" value="F:ATP binding"/>
    <property type="evidence" value="ECO:0007669"/>
    <property type="project" value="UniProtKB-KW"/>
</dbReference>
<name>A0A938YF21_9ACTN</name>
<organism evidence="7 8">
    <name type="scientific">Nakamurella flavida</name>
    <dbReference type="NCBI Taxonomy" id="363630"/>
    <lineage>
        <taxon>Bacteria</taxon>
        <taxon>Bacillati</taxon>
        <taxon>Actinomycetota</taxon>
        <taxon>Actinomycetes</taxon>
        <taxon>Nakamurellales</taxon>
        <taxon>Nakamurellaceae</taxon>
        <taxon>Nakamurella</taxon>
    </lineage>
</organism>
<dbReference type="EMBL" id="JAERWL010000008">
    <property type="protein sequence ID" value="MBM9476495.1"/>
    <property type="molecule type" value="Genomic_DNA"/>
</dbReference>
<dbReference type="SUPFAM" id="SSF100920">
    <property type="entry name" value="Heat shock protein 70kD (HSP70), peptide-binding domain"/>
    <property type="match status" value="1"/>
</dbReference>
<dbReference type="Pfam" id="PF00012">
    <property type="entry name" value="HSP70"/>
    <property type="match status" value="1"/>
</dbReference>
<keyword evidence="3" id="KW-0547">Nucleotide-binding</keyword>
<evidence type="ECO:0000256" key="3">
    <source>
        <dbReference type="ARBA" id="ARBA00022741"/>
    </source>
</evidence>
<evidence type="ECO:0000313" key="8">
    <source>
        <dbReference type="Proteomes" id="UP000663801"/>
    </source>
</evidence>
<protein>
    <submittedName>
        <fullName evidence="7">Hsp70 family protein</fullName>
    </submittedName>
</protein>
<dbReference type="GO" id="GO:0140662">
    <property type="term" value="F:ATP-dependent protein folding chaperone"/>
    <property type="evidence" value="ECO:0007669"/>
    <property type="project" value="InterPro"/>
</dbReference>
<dbReference type="PANTHER" id="PTHR19375">
    <property type="entry name" value="HEAT SHOCK PROTEIN 70KDA"/>
    <property type="match status" value="1"/>
</dbReference>
<sequence length="496" mass="53190">MTRAIGIDLGTTFCAVSVVGENGPEILLNREGERITPSVVLFLEDEAVVGSMAKQMATSAPEDVVQFVKRNMGDPHWTFVTSGGEEYGAEWVSAIILRRLKEDAELALGAPVTQAVITVPAYFDDARRRATQDAGEMAGLEVLGVINEPTAAALAHGLRTALNGRILVYDLGGGTFDVTVMDVRGDRFEVLATRGDRNLGGFNWDNELIGHLAGEVQRQTGVDLLDDDRAAAELRDKAETVKRTLTTVAETKVFLRAAGRMVPVPVTRELFASLTRGLLARTRSIADLAVEDARLDWSDIDHLLLVGGSTRMPMVGEMLSGLTGLVPLHGANPDELVALGAAIRADLLTASPRTPRITIQDVTALGLGVIALDTDTGREGNHVLVPRNTAIPADGEQDFVTTSGNQTEVLIQITEGDDEDVEFVQIVGSAHLRLPPRSEPTPMRIVISFDADAVIFAEVFHRDTGAKLGDLQIDRSGLSRTEVEQGVVAIRGLAVN</sequence>
<keyword evidence="2" id="KW-0597">Phosphoprotein</keyword>
<accession>A0A938YF21</accession>
<dbReference type="Gene3D" id="2.60.34.10">
    <property type="entry name" value="Substrate Binding Domain Of DNAk, Chain A, domain 1"/>
    <property type="match status" value="1"/>
</dbReference>
<evidence type="ECO:0000256" key="6">
    <source>
        <dbReference type="ARBA" id="ARBA00023186"/>
    </source>
</evidence>
<keyword evidence="6" id="KW-0143">Chaperone</keyword>
<dbReference type="PROSITE" id="PS01036">
    <property type="entry name" value="HSP70_3"/>
    <property type="match status" value="1"/>
</dbReference>
<keyword evidence="8" id="KW-1185">Reference proteome</keyword>
<dbReference type="FunFam" id="3.30.420.40:FF:000071">
    <property type="entry name" value="Molecular chaperone DnaK"/>
    <property type="match status" value="1"/>
</dbReference>
<keyword evidence="4" id="KW-0067">ATP-binding</keyword>
<evidence type="ECO:0000256" key="1">
    <source>
        <dbReference type="ARBA" id="ARBA00007381"/>
    </source>
</evidence>
<dbReference type="Gene3D" id="3.30.420.40">
    <property type="match status" value="2"/>
</dbReference>
<dbReference type="SUPFAM" id="SSF53067">
    <property type="entry name" value="Actin-like ATPase domain"/>
    <property type="match status" value="2"/>
</dbReference>
<dbReference type="Proteomes" id="UP000663801">
    <property type="component" value="Unassembled WGS sequence"/>
</dbReference>
<dbReference type="PROSITE" id="PS00297">
    <property type="entry name" value="HSP70_1"/>
    <property type="match status" value="1"/>
</dbReference>
<dbReference type="Gene3D" id="3.90.640.10">
    <property type="entry name" value="Actin, Chain A, domain 4"/>
    <property type="match status" value="1"/>
</dbReference>
<evidence type="ECO:0000313" key="7">
    <source>
        <dbReference type="EMBL" id="MBM9476495.1"/>
    </source>
</evidence>
<evidence type="ECO:0000256" key="2">
    <source>
        <dbReference type="ARBA" id="ARBA00022553"/>
    </source>
</evidence>
<reference evidence="7" key="1">
    <citation type="submission" date="2021-01" db="EMBL/GenBank/DDBJ databases">
        <title>KCTC 19127 draft genome.</title>
        <authorList>
            <person name="An D."/>
        </authorList>
    </citation>
    <scope>NUCLEOTIDE SEQUENCE</scope>
    <source>
        <strain evidence="7">KCTC 19127</strain>
    </source>
</reference>
<dbReference type="InterPro" id="IPR013126">
    <property type="entry name" value="Hsp_70_fam"/>
</dbReference>
<dbReference type="InterPro" id="IPR029047">
    <property type="entry name" value="HSP70_peptide-bd_sf"/>
</dbReference>
<dbReference type="PROSITE" id="PS00329">
    <property type="entry name" value="HSP70_2"/>
    <property type="match status" value="1"/>
</dbReference>
<dbReference type="InterPro" id="IPR043129">
    <property type="entry name" value="ATPase_NBD"/>
</dbReference>
<comment type="similarity">
    <text evidence="1">Belongs to the heat shock protein 70 family.</text>
</comment>
<dbReference type="PRINTS" id="PR00301">
    <property type="entry name" value="HEATSHOCK70"/>
</dbReference>
<evidence type="ECO:0000256" key="4">
    <source>
        <dbReference type="ARBA" id="ARBA00022840"/>
    </source>
</evidence>
<comment type="caution">
    <text evidence="7">The sequence shown here is derived from an EMBL/GenBank/DDBJ whole genome shotgun (WGS) entry which is preliminary data.</text>
</comment>
<proteinExistence type="inferred from homology"/>
<evidence type="ECO:0000256" key="5">
    <source>
        <dbReference type="ARBA" id="ARBA00023016"/>
    </source>
</evidence>
<dbReference type="FunFam" id="3.90.640.10:FF:000003">
    <property type="entry name" value="Molecular chaperone DnaK"/>
    <property type="match status" value="1"/>
</dbReference>